<dbReference type="EMBL" id="VIIS01000906">
    <property type="protein sequence ID" value="KAF0303903.1"/>
    <property type="molecule type" value="Genomic_DNA"/>
</dbReference>
<name>A0A6A4WD31_AMPAM</name>
<dbReference type="AlphaFoldDB" id="A0A6A4WD31"/>
<reference evidence="1 2" key="1">
    <citation type="submission" date="2019-07" db="EMBL/GenBank/DDBJ databases">
        <title>Draft genome assembly of a fouling barnacle, Amphibalanus amphitrite (Darwin, 1854): The first reference genome for Thecostraca.</title>
        <authorList>
            <person name="Kim W."/>
        </authorList>
    </citation>
    <scope>NUCLEOTIDE SEQUENCE [LARGE SCALE GENOMIC DNA]</scope>
    <source>
        <strain evidence="1">SNU_AA5</strain>
        <tissue evidence="1">Soma without cirri and trophi</tissue>
    </source>
</reference>
<evidence type="ECO:0000313" key="2">
    <source>
        <dbReference type="Proteomes" id="UP000440578"/>
    </source>
</evidence>
<dbReference type="Proteomes" id="UP000440578">
    <property type="component" value="Unassembled WGS sequence"/>
</dbReference>
<keyword evidence="2" id="KW-1185">Reference proteome</keyword>
<protein>
    <submittedName>
        <fullName evidence="1">Uncharacterized protein</fullName>
    </submittedName>
</protein>
<evidence type="ECO:0000313" key="1">
    <source>
        <dbReference type="EMBL" id="KAF0303903.1"/>
    </source>
</evidence>
<dbReference type="InterPro" id="IPR036514">
    <property type="entry name" value="SGNH_hydro_sf"/>
</dbReference>
<comment type="caution">
    <text evidence="1">The sequence shown here is derived from an EMBL/GenBank/DDBJ whole genome shotgun (WGS) entry which is preliminary data.</text>
</comment>
<sequence>MTRFICSLRDVMDEEDLLADLLTFDERQDLLFEFDIAEEDDVNGTAGAAGMAENAAVIYEWMPTRTESDASVTVTVEGNVRLPPPQQALGGGCCALLQSPALVRDAMRSFGTGGSGVGPPLRAGLLVGDSFARRAGFLPRVGEWEVTVWVPSAQVGKTWAGCVRSGALARKVEEWSKAARRRGLQPSEVAVWLEGNDVYPLGATPDRLDGAVWRQFKTTVTSLARDIAPVILLGPTPRPRRDAPLLWARRGAEGSPPRAALVGEGEAQWEATAAFNHLDRPVTRWLGEPLESDMRIKRVSVGRCVLERRRQGRKVSAYVLSRAALLHYDDDGVHLSPAGYARVAAKAGWPAWLQLAEA</sequence>
<dbReference type="SUPFAM" id="SSF52266">
    <property type="entry name" value="SGNH hydrolase"/>
    <property type="match status" value="1"/>
</dbReference>
<dbReference type="Gene3D" id="3.40.50.1110">
    <property type="entry name" value="SGNH hydrolase"/>
    <property type="match status" value="1"/>
</dbReference>
<organism evidence="1 2">
    <name type="scientific">Amphibalanus amphitrite</name>
    <name type="common">Striped barnacle</name>
    <name type="synonym">Balanus amphitrite</name>
    <dbReference type="NCBI Taxonomy" id="1232801"/>
    <lineage>
        <taxon>Eukaryota</taxon>
        <taxon>Metazoa</taxon>
        <taxon>Ecdysozoa</taxon>
        <taxon>Arthropoda</taxon>
        <taxon>Crustacea</taxon>
        <taxon>Multicrustacea</taxon>
        <taxon>Cirripedia</taxon>
        <taxon>Thoracica</taxon>
        <taxon>Thoracicalcarea</taxon>
        <taxon>Balanomorpha</taxon>
        <taxon>Balanoidea</taxon>
        <taxon>Balanidae</taxon>
        <taxon>Amphibalaninae</taxon>
        <taxon>Amphibalanus</taxon>
    </lineage>
</organism>
<gene>
    <name evidence="1" type="ORF">FJT64_024157</name>
</gene>
<accession>A0A6A4WD31</accession>
<proteinExistence type="predicted"/>